<feature type="binding site" evidence="9">
    <location>
        <begin position="237"/>
        <end position="244"/>
    </location>
    <ligand>
        <name>ATP</name>
        <dbReference type="ChEBI" id="CHEBI:30616"/>
    </ligand>
</feature>
<organism evidence="11 12">
    <name type="scientific">Leptolyngbya subtilissima DQ-A4</name>
    <dbReference type="NCBI Taxonomy" id="2933933"/>
    <lineage>
        <taxon>Bacteria</taxon>
        <taxon>Bacillati</taxon>
        <taxon>Cyanobacteriota</taxon>
        <taxon>Cyanophyceae</taxon>
        <taxon>Leptolyngbyales</taxon>
        <taxon>Leptolyngbyaceae</taxon>
        <taxon>Leptolyngbya group</taxon>
        <taxon>Leptolyngbya</taxon>
    </lineage>
</organism>
<evidence type="ECO:0000256" key="3">
    <source>
        <dbReference type="ARBA" id="ARBA00022806"/>
    </source>
</evidence>
<evidence type="ECO:0000256" key="7">
    <source>
        <dbReference type="ARBA" id="ARBA00034808"/>
    </source>
</evidence>
<dbReference type="InterPro" id="IPR035093">
    <property type="entry name" value="RelE/ParE_toxin_dom_sf"/>
</dbReference>
<evidence type="ECO:0000259" key="10">
    <source>
        <dbReference type="PROSITE" id="PS51198"/>
    </source>
</evidence>
<sequence length="700" mass="78793">MADTWLITQKPSFITEWMGLPPKESHQVLEKINLLLQDPTPDAKVKKQLKYMGGKLHRLRAGRYRIFYTFEHPYVSLLALRKRDDDTYDDNIDAEFLGGLDPDLTGGSQPQQPNWEKIFAPQETPKTPLPEPITADLLERLRIPKVCHPRLLPIQDRETLFDCPGIPDDIILKLDEYLFERPLIEVLQQPDFIAHDTADLLRFKAGDLLGFLLKLNPEQEKFVTWAANAKGPTLLKGSPGTGKSTVALYRTREILHRLKAAGVESPRILFTTYTNALVTFSEQLLKQLLGDDLRYVEVKTADKKIGALIHSVTGKPNIVDDRDLKQILAKVMDAVMASLPGNLLQQQAQRLILERLPSDYLLEEIGSIIESRELTTLEDYQATSRAGRMVPLNRVQRQAIWHLREHLNQHLAAQGWETWEQLRSRGAELLRTLENPPVYDAVIVDEAQDLPPNTLRFLVQLCQAPNRLFITADANQSIYGSSFRWGDVHSDLRFVGRTGILRTNHRTTAEIDTAAHHYLQAGLLDDELIERQYINYGPPPAVRAVADTAAEGQLLAQFCRMAAREFRLGIDACAILTPSERSGKDIAGQLSYLGLEATFMGSKELDLNKTGVKVLTLKGAKGLEFPIVAIAGFIGSRFPYMPKATPEEAVQEILTRERRTLFVGMTRAMRALLVVVPEKKPSVLLQGFDESLWNLGKTTA</sequence>
<dbReference type="PANTHER" id="PTHR11070:SF45">
    <property type="entry name" value="DNA 3'-5' HELICASE"/>
    <property type="match status" value="1"/>
</dbReference>
<dbReference type="InterPro" id="IPR014017">
    <property type="entry name" value="DNA_helicase_UvrD-like_C"/>
</dbReference>
<keyword evidence="5" id="KW-0413">Isomerase</keyword>
<reference evidence="11 12" key="1">
    <citation type="submission" date="2022-04" db="EMBL/GenBank/DDBJ databases">
        <title>Positive selection, recombination, and allopatry shape intraspecific diversity of widespread and dominant cyanobacteria.</title>
        <authorList>
            <person name="Wei J."/>
            <person name="Shu W."/>
            <person name="Hu C."/>
        </authorList>
    </citation>
    <scope>NUCLEOTIDE SEQUENCE [LARGE SCALE GENOMIC DNA]</scope>
    <source>
        <strain evidence="11 12">DQ-A4</strain>
    </source>
</reference>
<keyword evidence="3 9" id="KW-0347">Helicase</keyword>
<dbReference type="SUPFAM" id="SSF143011">
    <property type="entry name" value="RelE-like"/>
    <property type="match status" value="1"/>
</dbReference>
<dbReference type="Pfam" id="PF13361">
    <property type="entry name" value="UvrD_C"/>
    <property type="match status" value="1"/>
</dbReference>
<evidence type="ECO:0000256" key="4">
    <source>
        <dbReference type="ARBA" id="ARBA00022840"/>
    </source>
</evidence>
<dbReference type="Proteomes" id="UP001482513">
    <property type="component" value="Unassembled WGS sequence"/>
</dbReference>
<dbReference type="InterPro" id="IPR000212">
    <property type="entry name" value="DNA_helicase_UvrD/REP"/>
</dbReference>
<dbReference type="Gene3D" id="3.40.50.300">
    <property type="entry name" value="P-loop containing nucleotide triphosphate hydrolases"/>
    <property type="match status" value="2"/>
</dbReference>
<dbReference type="SUPFAM" id="SSF52540">
    <property type="entry name" value="P-loop containing nucleoside triphosphate hydrolases"/>
    <property type="match status" value="1"/>
</dbReference>
<comment type="catalytic activity">
    <reaction evidence="6">
        <text>Couples ATP hydrolysis with the unwinding of duplex DNA by translocating in the 3'-5' direction.</text>
        <dbReference type="EC" id="5.6.2.4"/>
    </reaction>
</comment>
<dbReference type="RefSeq" id="WP_190699459.1">
    <property type="nucleotide sequence ID" value="NZ_JAMPKX010000001.1"/>
</dbReference>
<comment type="catalytic activity">
    <reaction evidence="8">
        <text>ATP + H2O = ADP + phosphate + H(+)</text>
        <dbReference type="Rhea" id="RHEA:13065"/>
        <dbReference type="ChEBI" id="CHEBI:15377"/>
        <dbReference type="ChEBI" id="CHEBI:15378"/>
        <dbReference type="ChEBI" id="CHEBI:30616"/>
        <dbReference type="ChEBI" id="CHEBI:43474"/>
        <dbReference type="ChEBI" id="CHEBI:456216"/>
        <dbReference type="EC" id="5.6.2.4"/>
    </reaction>
</comment>
<keyword evidence="12" id="KW-1185">Reference proteome</keyword>
<evidence type="ECO:0000313" key="11">
    <source>
        <dbReference type="EMBL" id="MEP0945929.1"/>
    </source>
</evidence>
<gene>
    <name evidence="11" type="ORF">NC992_03495</name>
</gene>
<keyword evidence="4 9" id="KW-0067">ATP-binding</keyword>
<evidence type="ECO:0000256" key="5">
    <source>
        <dbReference type="ARBA" id="ARBA00023235"/>
    </source>
</evidence>
<evidence type="ECO:0000256" key="6">
    <source>
        <dbReference type="ARBA" id="ARBA00034617"/>
    </source>
</evidence>
<dbReference type="Pfam" id="PF00580">
    <property type="entry name" value="UvrD-helicase"/>
    <property type="match status" value="1"/>
</dbReference>
<keyword evidence="1 9" id="KW-0547">Nucleotide-binding</keyword>
<dbReference type="Gene3D" id="3.30.2310.20">
    <property type="entry name" value="RelE-like"/>
    <property type="match status" value="1"/>
</dbReference>
<protein>
    <recommendedName>
        <fullName evidence="7">DNA 3'-5' helicase</fullName>
        <ecNumber evidence="7">5.6.2.4</ecNumber>
    </recommendedName>
</protein>
<dbReference type="EC" id="5.6.2.4" evidence="7"/>
<dbReference type="InterPro" id="IPR027417">
    <property type="entry name" value="P-loop_NTPase"/>
</dbReference>
<dbReference type="EMBL" id="JAMPKX010000001">
    <property type="protein sequence ID" value="MEP0945929.1"/>
    <property type="molecule type" value="Genomic_DNA"/>
</dbReference>
<accession>A0ABV0JZH4</accession>
<evidence type="ECO:0000256" key="8">
    <source>
        <dbReference type="ARBA" id="ARBA00048988"/>
    </source>
</evidence>
<evidence type="ECO:0000256" key="2">
    <source>
        <dbReference type="ARBA" id="ARBA00022801"/>
    </source>
</evidence>
<evidence type="ECO:0000256" key="9">
    <source>
        <dbReference type="PROSITE-ProRule" id="PRU00560"/>
    </source>
</evidence>
<evidence type="ECO:0000313" key="12">
    <source>
        <dbReference type="Proteomes" id="UP001482513"/>
    </source>
</evidence>
<comment type="caution">
    <text evidence="11">The sequence shown here is derived from an EMBL/GenBank/DDBJ whole genome shotgun (WGS) entry which is preliminary data.</text>
</comment>
<evidence type="ECO:0000256" key="1">
    <source>
        <dbReference type="ARBA" id="ARBA00022741"/>
    </source>
</evidence>
<keyword evidence="2 9" id="KW-0378">Hydrolase</keyword>
<dbReference type="InterPro" id="IPR014016">
    <property type="entry name" value="UvrD-like_ATP-bd"/>
</dbReference>
<name>A0ABV0JZH4_9CYAN</name>
<feature type="domain" description="UvrD-like helicase ATP-binding" evidence="10">
    <location>
        <begin position="216"/>
        <end position="508"/>
    </location>
</feature>
<dbReference type="PANTHER" id="PTHR11070">
    <property type="entry name" value="UVRD / RECB / PCRA DNA HELICASE FAMILY MEMBER"/>
    <property type="match status" value="1"/>
</dbReference>
<proteinExistence type="predicted"/>
<dbReference type="PROSITE" id="PS51198">
    <property type="entry name" value="UVRD_HELICASE_ATP_BIND"/>
    <property type="match status" value="1"/>
</dbReference>